<evidence type="ECO:0000256" key="1">
    <source>
        <dbReference type="SAM" id="Phobius"/>
    </source>
</evidence>
<proteinExistence type="predicted"/>
<evidence type="ECO:0000313" key="3">
    <source>
        <dbReference type="EMBL" id="NEC60115.1"/>
    </source>
</evidence>
<protein>
    <submittedName>
        <fullName evidence="3">Uncharacterized protein</fullName>
    </submittedName>
</protein>
<keyword evidence="1" id="KW-0812">Transmembrane</keyword>
<evidence type="ECO:0000313" key="4">
    <source>
        <dbReference type="Proteomes" id="UP000470404"/>
    </source>
</evidence>
<evidence type="ECO:0000313" key="2">
    <source>
        <dbReference type="EMBL" id="NEC55484.1"/>
    </source>
</evidence>
<reference evidence="3 4" key="1">
    <citation type="submission" date="2020-01" db="EMBL/GenBank/DDBJ databases">
        <title>Insect and environment-associated Actinomycetes.</title>
        <authorList>
            <person name="Currrie C."/>
            <person name="Chevrette M."/>
            <person name="Carlson C."/>
            <person name="Stubbendieck R."/>
            <person name="Wendt-Pienkowski E."/>
        </authorList>
    </citation>
    <scope>NUCLEOTIDE SEQUENCE [LARGE SCALE GENOMIC DNA]</scope>
    <source>
        <strain evidence="3 4">SID8386</strain>
    </source>
</reference>
<feature type="transmembrane region" description="Helical" evidence="1">
    <location>
        <begin position="17"/>
        <end position="36"/>
    </location>
</feature>
<dbReference type="EMBL" id="JAAGNC010000169">
    <property type="protein sequence ID" value="NEC60115.1"/>
    <property type="molecule type" value="Genomic_DNA"/>
</dbReference>
<dbReference type="EMBL" id="JAAGNC010000056">
    <property type="protein sequence ID" value="NEC55484.1"/>
    <property type="molecule type" value="Genomic_DNA"/>
</dbReference>
<dbReference type="RefSeq" id="WP_157904936.1">
    <property type="nucleotide sequence ID" value="NZ_JAAGNC010000056.1"/>
</dbReference>
<gene>
    <name evidence="2" type="ORF">G3I59_07700</name>
    <name evidence="3" type="ORF">G3I59_32160</name>
</gene>
<comment type="caution">
    <text evidence="3">The sequence shown here is derived from an EMBL/GenBank/DDBJ whole genome shotgun (WGS) entry which is preliminary data.</text>
</comment>
<accession>A0ABX0C541</accession>
<organism evidence="3 4">
    <name type="scientific">Amycolatopsis rubida</name>
    <dbReference type="NCBI Taxonomy" id="112413"/>
    <lineage>
        <taxon>Bacteria</taxon>
        <taxon>Bacillati</taxon>
        <taxon>Actinomycetota</taxon>
        <taxon>Actinomycetes</taxon>
        <taxon>Pseudonocardiales</taxon>
        <taxon>Pseudonocardiaceae</taxon>
        <taxon>Amycolatopsis</taxon>
    </lineage>
</organism>
<keyword evidence="1" id="KW-0472">Membrane</keyword>
<keyword evidence="4" id="KW-1185">Reference proteome</keyword>
<dbReference type="Proteomes" id="UP000470404">
    <property type="component" value="Unassembled WGS sequence"/>
</dbReference>
<keyword evidence="1" id="KW-1133">Transmembrane helix</keyword>
<name>A0ABX0C541_9PSEU</name>
<sequence length="135" mass="15192">MEPAVTLCEAVRAGHPAVIIVCCLLVLMVLGWIWLLRARRPIPAPRGRPTVEDIYARVEREEKDAKARRDHELQATIQAKHLADFCKDAERTAAMRADEVTAEIPTVADEISAPGHRACRTRPCTRVHPRERAVR</sequence>